<dbReference type="AlphaFoldDB" id="A0A4Y7NG28"/>
<feature type="compositionally biased region" description="Acidic residues" evidence="1">
    <location>
        <begin position="104"/>
        <end position="114"/>
    </location>
</feature>
<accession>A0A4Y7NG28</accession>
<feature type="compositionally biased region" description="Polar residues" evidence="1">
    <location>
        <begin position="173"/>
        <end position="185"/>
    </location>
</feature>
<dbReference type="EMBL" id="LR019436">
    <property type="protein sequence ID" value="SVE89055.1"/>
    <property type="molecule type" value="mRNA"/>
</dbReference>
<organism evidence="6">
    <name type="scientific">Daphnia sinensis</name>
    <dbReference type="NCBI Taxonomy" id="1820382"/>
    <lineage>
        <taxon>Eukaryota</taxon>
        <taxon>Metazoa</taxon>
        <taxon>Ecdysozoa</taxon>
        <taxon>Arthropoda</taxon>
        <taxon>Crustacea</taxon>
        <taxon>Branchiopoda</taxon>
        <taxon>Diplostraca</taxon>
        <taxon>Cladocera</taxon>
        <taxon>Anomopoda</taxon>
        <taxon>Daphniidae</taxon>
        <taxon>Daphnia</taxon>
        <taxon>Daphnia similis group</taxon>
    </lineage>
</organism>
<sequence length="261" mass="29707">MQSGAIISLGDFFDGFKVCSLTIHAIDYCQNALMALESFDNEDMVFKDKYRNLKRKLKFLIYENECFSMEIRNMEKRLLRILKDRTFLLDMLTQHEAASPAFESSDDDITDSSDGEMKMQHKNTDRKKKLKTERGNKKAPGIPSKPRRKPPSKLDKKNSVKPETVTNLLMEDSVSSKPEVTTKTGHMTPEEVVRHLESRRAQQSQLEFSFAPDKAPATVPTEMFSNDIEIGGGNFREFLDDIDTSPSNGGDENVTIDMEHN</sequence>
<dbReference type="Pfam" id="PF24237">
    <property type="entry name" value="INO80E"/>
    <property type="match status" value="1"/>
</dbReference>
<reference evidence="6" key="1">
    <citation type="submission" date="2018-08" db="EMBL/GenBank/DDBJ databases">
        <authorList>
            <person name="Cornetti L."/>
        </authorList>
    </citation>
    <scope>NUCLEOTIDE SEQUENCE</scope>
    <source>
        <strain evidence="3">RU-NOV1-01</strain>
        <strain evidence="6">RU-SZB3</strain>
        <strain evidence="4">RU-TY6-1</strain>
        <strain evidence="5">RU-TY6-3</strain>
    </source>
</reference>
<feature type="region of interest" description="Disordered" evidence="1">
    <location>
        <begin position="100"/>
        <end position="188"/>
    </location>
</feature>
<dbReference type="PANTHER" id="PTHR21812:SF1">
    <property type="entry name" value="INO80 COMPLEX SUBUNIT E"/>
    <property type="match status" value="1"/>
</dbReference>
<dbReference type="GO" id="GO:0006338">
    <property type="term" value="P:chromatin remodeling"/>
    <property type="evidence" value="ECO:0007669"/>
    <property type="project" value="InterPro"/>
</dbReference>
<evidence type="ECO:0000259" key="2">
    <source>
        <dbReference type="Pfam" id="PF24237"/>
    </source>
</evidence>
<evidence type="ECO:0000313" key="6">
    <source>
        <dbReference type="EMBL" id="SVE91557.1"/>
    </source>
</evidence>
<feature type="domain" description="INO80 complex subunit E N-terminal" evidence="2">
    <location>
        <begin position="46"/>
        <end position="92"/>
    </location>
</feature>
<protein>
    <submittedName>
        <fullName evidence="6">EOG090X0LZH</fullName>
    </submittedName>
</protein>
<dbReference type="EMBL" id="LR020684">
    <property type="protein sequence ID" value="SVE90303.1"/>
    <property type="molecule type" value="mRNA"/>
</dbReference>
<dbReference type="InterPro" id="IPR056515">
    <property type="entry name" value="INO80E_N"/>
</dbReference>
<evidence type="ECO:0000313" key="3">
    <source>
        <dbReference type="EMBL" id="SVE89055.1"/>
    </source>
</evidence>
<dbReference type="PANTHER" id="PTHR21812">
    <property type="entry name" value="INO80 COMPLEX SUBUNIT E"/>
    <property type="match status" value="1"/>
</dbReference>
<name>A0A4Y7NG28_9CRUS</name>
<evidence type="ECO:0000256" key="1">
    <source>
        <dbReference type="SAM" id="MobiDB-lite"/>
    </source>
</evidence>
<dbReference type="EMBL" id="LR021314">
    <property type="protein sequence ID" value="SVE90933.1"/>
    <property type="molecule type" value="mRNA"/>
</dbReference>
<dbReference type="EMBL" id="LR021938">
    <property type="protein sequence ID" value="SVE91557.1"/>
    <property type="molecule type" value="mRNA"/>
</dbReference>
<dbReference type="GO" id="GO:0031011">
    <property type="term" value="C:Ino80 complex"/>
    <property type="evidence" value="ECO:0007669"/>
    <property type="project" value="InterPro"/>
</dbReference>
<evidence type="ECO:0000313" key="5">
    <source>
        <dbReference type="EMBL" id="SVE90933.1"/>
    </source>
</evidence>
<gene>
    <name evidence="6" type="primary">EOG090X0LZH</name>
</gene>
<dbReference type="InterPro" id="IPR026678">
    <property type="entry name" value="INO80E"/>
</dbReference>
<evidence type="ECO:0000313" key="4">
    <source>
        <dbReference type="EMBL" id="SVE90303.1"/>
    </source>
</evidence>
<proteinExistence type="evidence at transcript level"/>